<evidence type="ECO:0000256" key="3">
    <source>
        <dbReference type="ARBA" id="ARBA00022679"/>
    </source>
</evidence>
<keyword evidence="2 9" id="KW-0444">Lipid biosynthesis</keyword>
<dbReference type="EMBL" id="JAAITA010000001">
    <property type="protein sequence ID" value="NSJ84862.1"/>
    <property type="molecule type" value="Genomic_DNA"/>
</dbReference>
<feature type="domain" description="Beta-ketoacyl-[acyl-carrier-protein] synthase III C-terminal" evidence="10">
    <location>
        <begin position="229"/>
        <end position="318"/>
    </location>
</feature>
<comment type="pathway">
    <text evidence="9">Lipid metabolism; fatty acid biosynthesis.</text>
</comment>
<dbReference type="Pfam" id="PF08541">
    <property type="entry name" value="ACP_syn_III_C"/>
    <property type="match status" value="1"/>
</dbReference>
<feature type="region of interest" description="ACP-binding" evidence="9">
    <location>
        <begin position="246"/>
        <end position="250"/>
    </location>
</feature>
<evidence type="ECO:0000256" key="4">
    <source>
        <dbReference type="ARBA" id="ARBA00022832"/>
    </source>
</evidence>
<evidence type="ECO:0000256" key="2">
    <source>
        <dbReference type="ARBA" id="ARBA00022516"/>
    </source>
</evidence>
<dbReference type="InterPro" id="IPR004655">
    <property type="entry name" value="FabH"/>
</dbReference>
<evidence type="ECO:0000256" key="5">
    <source>
        <dbReference type="ARBA" id="ARBA00023098"/>
    </source>
</evidence>
<evidence type="ECO:0000256" key="8">
    <source>
        <dbReference type="ARBA" id="ARBA00023315"/>
    </source>
</evidence>
<dbReference type="Gene3D" id="3.40.47.10">
    <property type="match status" value="1"/>
</dbReference>
<evidence type="ECO:0000313" key="13">
    <source>
        <dbReference type="Proteomes" id="UP000822142"/>
    </source>
</evidence>
<name>A0ABX2I6Z3_BLAHA</name>
<sequence length="318" mass="34401">MAEQRTGRITGTGSCVPDLCITNERLSELVDTSDAWIYSRTGIHRRRIAVDETVADLAAEAAQKAMENAKILPEEIDLLLVATCSGEMLFPGTACQVQARIGAVRAAAFDMNAACSGFLFALGTAWAYLKSGIYEKILVIGAEKLSRLLDWEDRSTCVLFGDGAGAVVLEADGKGIVGMVQHADGSRGQVLTCPEGHKAAENSSSLEMEGQEVFKFAVKKVPQCIEEVLAQNGTAKEDIRYYILHQANSRILSGAAKRLQEPEEKFPMNMEEYGNTSAASIPLLLDELNREGKLQRGDKLVLSGFGAGLTWGALLLEW</sequence>
<dbReference type="InterPro" id="IPR013751">
    <property type="entry name" value="ACP_syn_III_N"/>
</dbReference>
<evidence type="ECO:0000256" key="9">
    <source>
        <dbReference type="HAMAP-Rule" id="MF_01815"/>
    </source>
</evidence>
<feature type="active site" evidence="9">
    <location>
        <position position="245"/>
    </location>
</feature>
<dbReference type="SUPFAM" id="SSF53901">
    <property type="entry name" value="Thiolase-like"/>
    <property type="match status" value="1"/>
</dbReference>
<keyword evidence="4 9" id="KW-0276">Fatty acid metabolism</keyword>
<accession>A0ABX2I6Z3</accession>
<dbReference type="InterPro" id="IPR013747">
    <property type="entry name" value="ACP_syn_III_C"/>
</dbReference>
<protein>
    <recommendedName>
        <fullName evidence="9">Beta-ketoacyl-[acyl-carrier-protein] synthase III</fullName>
        <shortName evidence="9">Beta-ketoacyl-ACP synthase III</shortName>
        <shortName evidence="9">KAS III</shortName>
        <ecNumber evidence="9">2.3.1.180</ecNumber>
    </recommendedName>
    <alternativeName>
        <fullName evidence="9">3-oxoacyl-[acyl-carrier-protein] synthase 3</fullName>
    </alternativeName>
    <alternativeName>
        <fullName evidence="9">3-oxoacyl-[acyl-carrier-protein] synthase III</fullName>
    </alternativeName>
</protein>
<dbReference type="RefSeq" id="WP_173747332.1">
    <property type="nucleotide sequence ID" value="NZ_JAAITA010000001.1"/>
</dbReference>
<evidence type="ECO:0000313" key="12">
    <source>
        <dbReference type="EMBL" id="NSJ84862.1"/>
    </source>
</evidence>
<comment type="subcellular location">
    <subcellularLocation>
        <location evidence="9">Cytoplasm</location>
    </subcellularLocation>
</comment>
<organism evidence="12 13">
    <name type="scientific">Blautia hansenii</name>
    <name type="common">Ruminococcus hansenii</name>
    <dbReference type="NCBI Taxonomy" id="1322"/>
    <lineage>
        <taxon>Bacteria</taxon>
        <taxon>Bacillati</taxon>
        <taxon>Bacillota</taxon>
        <taxon>Clostridia</taxon>
        <taxon>Lachnospirales</taxon>
        <taxon>Lachnospiraceae</taxon>
        <taxon>Blautia</taxon>
    </lineage>
</organism>
<feature type="active site" evidence="9">
    <location>
        <position position="115"/>
    </location>
</feature>
<dbReference type="PANTHER" id="PTHR43091:SF1">
    <property type="entry name" value="BETA-KETOACYL-[ACYL-CARRIER-PROTEIN] SYNTHASE III, CHLOROPLASTIC"/>
    <property type="match status" value="1"/>
</dbReference>
<keyword evidence="13" id="KW-1185">Reference proteome</keyword>
<comment type="subunit">
    <text evidence="9">Homodimer.</text>
</comment>
<proteinExistence type="inferred from homology"/>
<dbReference type="CDD" id="cd00830">
    <property type="entry name" value="KAS_III"/>
    <property type="match status" value="1"/>
</dbReference>
<dbReference type="NCBIfam" id="TIGR00747">
    <property type="entry name" value="fabH"/>
    <property type="match status" value="1"/>
</dbReference>
<dbReference type="EC" id="2.3.1.180" evidence="9"/>
<feature type="domain" description="Beta-ketoacyl-[acyl-carrier-protein] synthase III N-terminal" evidence="11">
    <location>
        <begin position="109"/>
        <end position="185"/>
    </location>
</feature>
<comment type="function">
    <text evidence="9">Catalyzes the condensation reaction of fatty acid synthesis by the addition to an acyl acceptor of two carbons from malonyl-ACP. Catalyzes the first condensation reaction which initiates fatty acid synthesis and may therefore play a role in governing the total rate of fatty acid production. Possesses both acetoacetyl-ACP synthase and acetyl transacylase activities. Its substrate specificity determines the biosynthesis of branched-chain and/or straight-chain of fatty acids.</text>
</comment>
<evidence type="ECO:0000256" key="6">
    <source>
        <dbReference type="ARBA" id="ARBA00023160"/>
    </source>
</evidence>
<dbReference type="Pfam" id="PF08545">
    <property type="entry name" value="ACP_syn_III"/>
    <property type="match status" value="1"/>
</dbReference>
<evidence type="ECO:0000256" key="1">
    <source>
        <dbReference type="ARBA" id="ARBA00008642"/>
    </source>
</evidence>
<dbReference type="HAMAP" id="MF_01815">
    <property type="entry name" value="FabH"/>
    <property type="match status" value="1"/>
</dbReference>
<comment type="caution">
    <text evidence="12">The sequence shown here is derived from an EMBL/GenBank/DDBJ whole genome shotgun (WGS) entry which is preliminary data.</text>
</comment>
<dbReference type="Proteomes" id="UP000822142">
    <property type="component" value="Unassembled WGS sequence"/>
</dbReference>
<keyword evidence="6 9" id="KW-0275">Fatty acid biosynthesis</keyword>
<evidence type="ECO:0000259" key="11">
    <source>
        <dbReference type="Pfam" id="PF08545"/>
    </source>
</evidence>
<keyword evidence="5 9" id="KW-0443">Lipid metabolism</keyword>
<dbReference type="NCBIfam" id="NF006829">
    <property type="entry name" value="PRK09352.1"/>
    <property type="match status" value="1"/>
</dbReference>
<keyword evidence="8 9" id="KW-0012">Acyltransferase</keyword>
<comment type="catalytic activity">
    <reaction evidence="9">
        <text>malonyl-[ACP] + acetyl-CoA + H(+) = 3-oxobutanoyl-[ACP] + CO2 + CoA</text>
        <dbReference type="Rhea" id="RHEA:12080"/>
        <dbReference type="Rhea" id="RHEA-COMP:9623"/>
        <dbReference type="Rhea" id="RHEA-COMP:9625"/>
        <dbReference type="ChEBI" id="CHEBI:15378"/>
        <dbReference type="ChEBI" id="CHEBI:16526"/>
        <dbReference type="ChEBI" id="CHEBI:57287"/>
        <dbReference type="ChEBI" id="CHEBI:57288"/>
        <dbReference type="ChEBI" id="CHEBI:78449"/>
        <dbReference type="ChEBI" id="CHEBI:78450"/>
        <dbReference type="EC" id="2.3.1.180"/>
    </reaction>
</comment>
<reference evidence="12 13" key="1">
    <citation type="journal article" date="2020" name="Cell Host Microbe">
        <title>Functional and Genomic Variation between Human-Derived Isolates of Lachnospiraceae Reveals Inter- and Intra-Species Diversity.</title>
        <authorList>
            <person name="Sorbara M.T."/>
            <person name="Littmann E.R."/>
            <person name="Fontana E."/>
            <person name="Moody T.U."/>
            <person name="Kohout C.E."/>
            <person name="Gjonbalaj M."/>
            <person name="Eaton V."/>
            <person name="Seok R."/>
            <person name="Leiner I.M."/>
            <person name="Pamer E.G."/>
        </authorList>
    </citation>
    <scope>NUCLEOTIDE SEQUENCE [LARGE SCALE GENOMIC DNA]</scope>
    <source>
        <strain evidence="12 13">MSK.15.26</strain>
    </source>
</reference>
<keyword evidence="7 9" id="KW-0511">Multifunctional enzyme</keyword>
<comment type="similarity">
    <text evidence="1 9">Belongs to the thiolase-like superfamily. FabH family.</text>
</comment>
<feature type="active site" evidence="9">
    <location>
        <position position="275"/>
    </location>
</feature>
<dbReference type="InterPro" id="IPR016039">
    <property type="entry name" value="Thiolase-like"/>
</dbReference>
<comment type="domain">
    <text evidence="9">The last Arg residue of the ACP-binding site is essential for the weak association between ACP/AcpP and FabH.</text>
</comment>
<evidence type="ECO:0000256" key="7">
    <source>
        <dbReference type="ARBA" id="ARBA00023268"/>
    </source>
</evidence>
<dbReference type="PANTHER" id="PTHR43091">
    <property type="entry name" value="3-OXOACYL-[ACYL-CARRIER-PROTEIN] SYNTHASE"/>
    <property type="match status" value="1"/>
</dbReference>
<keyword evidence="9" id="KW-0963">Cytoplasm</keyword>
<gene>
    <name evidence="9" type="primary">fabH</name>
    <name evidence="12" type="ORF">G5A70_01395</name>
</gene>
<evidence type="ECO:0000259" key="10">
    <source>
        <dbReference type="Pfam" id="PF08541"/>
    </source>
</evidence>
<keyword evidence="3 9" id="KW-0808">Transferase</keyword>